<proteinExistence type="predicted"/>
<sequence length="164" mass="19715">MQGSKLEEIQFDLPGIEEKMRERSRGILHYIVMMVALSRDKNISHEELINWIQEQFEIRGYYHETLLQYGEGNKELFLQDFVKGRSLLYDDIKIFKDERGDYEVRTSSWWLHQEDAIFFYFDIEKEEILNYVQKLAFLKAKRLGIVLDIAYHNNIEYAKISAQH</sequence>
<reference evidence="2" key="1">
    <citation type="journal article" date="2019" name="Int. J. Syst. Evol. Microbiol.">
        <title>The Global Catalogue of Microorganisms (GCM) 10K type strain sequencing project: providing services to taxonomists for standard genome sequencing and annotation.</title>
        <authorList>
            <consortium name="The Broad Institute Genomics Platform"/>
            <consortium name="The Broad Institute Genome Sequencing Center for Infectious Disease"/>
            <person name="Wu L."/>
            <person name="Ma J."/>
        </authorList>
    </citation>
    <scope>NUCLEOTIDE SEQUENCE [LARGE SCALE GENOMIC DNA]</scope>
    <source>
        <strain evidence="2">CCUG 54950</strain>
    </source>
</reference>
<protein>
    <submittedName>
        <fullName evidence="1">Uncharacterized protein</fullName>
    </submittedName>
</protein>
<name>A0ABW4RQ58_9BACL</name>
<evidence type="ECO:0000313" key="2">
    <source>
        <dbReference type="Proteomes" id="UP001597233"/>
    </source>
</evidence>
<dbReference type="RefSeq" id="WP_347323135.1">
    <property type="nucleotide sequence ID" value="NZ_JBCGUH010000001.1"/>
</dbReference>
<dbReference type="EMBL" id="JBHUEH010000032">
    <property type="protein sequence ID" value="MFD1888416.1"/>
    <property type="molecule type" value="Genomic_DNA"/>
</dbReference>
<organism evidence="1 2">
    <name type="scientific">Paenibacillus wenxiniae</name>
    <dbReference type="NCBI Taxonomy" id="1636843"/>
    <lineage>
        <taxon>Bacteria</taxon>
        <taxon>Bacillati</taxon>
        <taxon>Bacillota</taxon>
        <taxon>Bacilli</taxon>
        <taxon>Bacillales</taxon>
        <taxon>Paenibacillaceae</taxon>
        <taxon>Paenibacillus</taxon>
    </lineage>
</organism>
<gene>
    <name evidence="1" type="ORF">ACFSC9_23280</name>
</gene>
<evidence type="ECO:0000313" key="1">
    <source>
        <dbReference type="EMBL" id="MFD1888416.1"/>
    </source>
</evidence>
<comment type="caution">
    <text evidence="1">The sequence shown here is derived from an EMBL/GenBank/DDBJ whole genome shotgun (WGS) entry which is preliminary data.</text>
</comment>
<accession>A0ABW4RQ58</accession>
<dbReference type="Proteomes" id="UP001597233">
    <property type="component" value="Unassembled WGS sequence"/>
</dbReference>
<keyword evidence="2" id="KW-1185">Reference proteome</keyword>